<dbReference type="Proteomes" id="UP000444960">
    <property type="component" value="Unassembled WGS sequence"/>
</dbReference>
<evidence type="ECO:0008006" key="3">
    <source>
        <dbReference type="Google" id="ProtNLM"/>
    </source>
</evidence>
<proteinExistence type="predicted"/>
<protein>
    <recommendedName>
        <fullName evidence="3">Type IV toxin-antitoxin system AbiEi family antitoxin domain-containing protein</fullName>
    </recommendedName>
</protein>
<evidence type="ECO:0000313" key="1">
    <source>
        <dbReference type="EMBL" id="GEE01210.1"/>
    </source>
</evidence>
<reference evidence="2" key="1">
    <citation type="submission" date="2019-06" db="EMBL/GenBank/DDBJ databases">
        <title>Gordonia isolated from sludge of a wastewater treatment plant.</title>
        <authorList>
            <person name="Tamura T."/>
            <person name="Aoyama K."/>
            <person name="Kang Y."/>
            <person name="Saito S."/>
            <person name="Akiyama N."/>
            <person name="Yazawa K."/>
            <person name="Gonoi T."/>
            <person name="Mikami Y."/>
        </authorList>
    </citation>
    <scope>NUCLEOTIDE SEQUENCE [LARGE SCALE GENOMIC DNA]</scope>
    <source>
        <strain evidence="2">NBRC 107696</strain>
    </source>
</reference>
<sequence length="356" mass="39476">MFVTIGGTCRWGYPQTWATGRFGVFAGHAVLMGESDVAAQRVESMLREQSGVISRKQALECGVDSAFVRKKVYRREWVRVYPGVYVAHTGSLTWEQRAWCAVLDAAPAVLGFQSAVRATLGSGAETGPIHIVVDSKRSVTKRPGVVVHYRVGLDGIAMWNTSPPRTRVEHAVLDCAASCRRVVDLVACLADPVQSRITTAERLIAALSNRPCLRQASFIMRVLLDVHSGVCSTLEHRFLTHVERAHGLPSPRRQVPTAVGRSGFRDHEYLEFGLIVELDGRLGHDDPLSRDADMERDLDAAVGEDKRTVRVGFGQAFDRPCVTAAKIARLLQRLGWRGRPHPCRRSDCALRESFRR</sequence>
<evidence type="ECO:0000313" key="2">
    <source>
        <dbReference type="Proteomes" id="UP000444960"/>
    </source>
</evidence>
<accession>A0A7I9V7Z8</accession>
<keyword evidence="2" id="KW-1185">Reference proteome</keyword>
<gene>
    <name evidence="1" type="ORF">nbrc107696_16560</name>
</gene>
<dbReference type="EMBL" id="BJOV01000003">
    <property type="protein sequence ID" value="GEE01210.1"/>
    <property type="molecule type" value="Genomic_DNA"/>
</dbReference>
<organism evidence="1 2">
    <name type="scientific">Gordonia spumicola</name>
    <dbReference type="NCBI Taxonomy" id="589161"/>
    <lineage>
        <taxon>Bacteria</taxon>
        <taxon>Bacillati</taxon>
        <taxon>Actinomycetota</taxon>
        <taxon>Actinomycetes</taxon>
        <taxon>Mycobacteriales</taxon>
        <taxon>Gordoniaceae</taxon>
        <taxon>Gordonia</taxon>
    </lineage>
</organism>
<comment type="caution">
    <text evidence="1">The sequence shown here is derived from an EMBL/GenBank/DDBJ whole genome shotgun (WGS) entry which is preliminary data.</text>
</comment>
<name>A0A7I9V7Z8_9ACTN</name>
<dbReference type="AlphaFoldDB" id="A0A7I9V7Z8"/>